<dbReference type="SUPFAM" id="SSF52540">
    <property type="entry name" value="P-loop containing nucleoside triphosphate hydrolases"/>
    <property type="match status" value="1"/>
</dbReference>
<dbReference type="Pfam" id="PF26563">
    <property type="entry name" value="Rv3660c_N"/>
    <property type="match status" value="1"/>
</dbReference>
<protein>
    <submittedName>
        <fullName evidence="2">Septum site determining protein</fullName>
    </submittedName>
</protein>
<dbReference type="PANTHER" id="PTHR43384:SF11">
    <property type="entry name" value="SEPTUM SITE DETERMINING PROTEIN"/>
    <property type="match status" value="1"/>
</dbReference>
<dbReference type="GO" id="GO:0005524">
    <property type="term" value="F:ATP binding"/>
    <property type="evidence" value="ECO:0007669"/>
    <property type="project" value="TreeGrafter"/>
</dbReference>
<dbReference type="PANTHER" id="PTHR43384">
    <property type="entry name" value="SEPTUM SITE-DETERMINING PROTEIN MIND HOMOLOG, CHLOROPLASTIC-RELATED"/>
    <property type="match status" value="1"/>
</dbReference>
<accession>A0A4P7IGD9</accession>
<feature type="domain" description="Rv3660c-like CheY-like N-terminal" evidence="1">
    <location>
        <begin position="7"/>
        <end position="112"/>
    </location>
</feature>
<dbReference type="RefSeq" id="WP_135267065.1">
    <property type="nucleotide sequence ID" value="NZ_CP038436.1"/>
</dbReference>
<proteinExistence type="predicted"/>
<dbReference type="InterPro" id="IPR027417">
    <property type="entry name" value="P-loop_NTPase"/>
</dbReference>
<dbReference type="KEGG" id="nsn:EXE58_06260"/>
<dbReference type="EMBL" id="CP038436">
    <property type="protein sequence ID" value="QBX55097.1"/>
    <property type="molecule type" value="Genomic_DNA"/>
</dbReference>
<evidence type="ECO:0000313" key="3">
    <source>
        <dbReference type="Proteomes" id="UP000294853"/>
    </source>
</evidence>
<evidence type="ECO:0000313" key="2">
    <source>
        <dbReference type="EMBL" id="QBX55097.1"/>
    </source>
</evidence>
<dbReference type="AlphaFoldDB" id="A0A4P7IGD9"/>
<evidence type="ECO:0000259" key="1">
    <source>
        <dbReference type="Pfam" id="PF26563"/>
    </source>
</evidence>
<dbReference type="InterPro" id="IPR050625">
    <property type="entry name" value="ParA/MinD_ATPase"/>
</dbReference>
<dbReference type="InterPro" id="IPR022521">
    <property type="entry name" value="Rv3660c"/>
</dbReference>
<dbReference type="InterPro" id="IPR059050">
    <property type="entry name" value="Rv3660c_N"/>
</dbReference>
<organism evidence="2 3">
    <name type="scientific">Nocardioides seonyuensis</name>
    <dbReference type="NCBI Taxonomy" id="2518371"/>
    <lineage>
        <taxon>Bacteria</taxon>
        <taxon>Bacillati</taxon>
        <taxon>Actinomycetota</taxon>
        <taxon>Actinomycetes</taxon>
        <taxon>Propionibacteriales</taxon>
        <taxon>Nocardioidaceae</taxon>
        <taxon>Nocardioides</taxon>
    </lineage>
</organism>
<name>A0A4P7IGD9_9ACTN</name>
<dbReference type="GO" id="GO:0009898">
    <property type="term" value="C:cytoplasmic side of plasma membrane"/>
    <property type="evidence" value="ECO:0007669"/>
    <property type="project" value="TreeGrafter"/>
</dbReference>
<sequence length="354" mass="35785">MTALLLTRCPALHAEVSRLAAAAGIEPRVLDDPVDALAEWSSAQVVLVGDDVADDLAAVGPGRRGDVHVVGISPPDAVFRAAVWLGAESVLDVAAAGDHLVELLTDVGEPAADGRLVGVVGGAGGVGATTLACALAQAGGERSPTLLVDTDPLGPGLDRLLGLEECPGVRWDELHATSGRLGARALRESVPRGDGPGVLTWSGARGSLDPTTLRETLSAARRGHDLVVVDLARHGGATTIELVGRCDAVLVVAPATLAGVASTARLVAALGGLDAPAGLVLRPGDVSHHDAAAATGLEVVHELGHQRGIAQSVDLGLGPLTSRRGPLARAVRILLPWTTPRAPRRGTARTGAAA</sequence>
<dbReference type="NCBIfam" id="TIGR03815">
    <property type="entry name" value="CpaE_hom_Actino"/>
    <property type="match status" value="1"/>
</dbReference>
<gene>
    <name evidence="2" type="ORF">EXE58_06260</name>
</gene>
<dbReference type="GO" id="GO:0051782">
    <property type="term" value="P:negative regulation of cell division"/>
    <property type="evidence" value="ECO:0007669"/>
    <property type="project" value="TreeGrafter"/>
</dbReference>
<dbReference type="OrthoDB" id="3252838at2"/>
<reference evidence="2 3" key="1">
    <citation type="submission" date="2019-03" db="EMBL/GenBank/DDBJ databases">
        <title>Three New Species of Nocardioides, Nocardioides euryhalodurans sp. nov., Nocardioides seonyuensis sp. nov. and Nocardioides eburneoflavus sp. nov. Iolated from Soil.</title>
        <authorList>
            <person name="Roh S.G."/>
            <person name="Lee C."/>
            <person name="Kim M.-K."/>
            <person name="Kim S.B."/>
        </authorList>
    </citation>
    <scope>NUCLEOTIDE SEQUENCE [LARGE SCALE GENOMIC DNA]</scope>
    <source>
        <strain evidence="2 3">MMS17-SY207-3</strain>
    </source>
</reference>
<dbReference type="GO" id="GO:0005829">
    <property type="term" value="C:cytosol"/>
    <property type="evidence" value="ECO:0007669"/>
    <property type="project" value="TreeGrafter"/>
</dbReference>
<dbReference type="Proteomes" id="UP000294853">
    <property type="component" value="Chromosome"/>
</dbReference>
<keyword evidence="3" id="KW-1185">Reference proteome</keyword>
<dbReference type="GO" id="GO:0016887">
    <property type="term" value="F:ATP hydrolysis activity"/>
    <property type="evidence" value="ECO:0007669"/>
    <property type="project" value="TreeGrafter"/>
</dbReference>
<dbReference type="Gene3D" id="3.40.50.300">
    <property type="entry name" value="P-loop containing nucleotide triphosphate hydrolases"/>
    <property type="match status" value="1"/>
</dbReference>